<keyword evidence="7" id="KW-1185">Reference proteome</keyword>
<evidence type="ECO:0000256" key="3">
    <source>
        <dbReference type="PIRSR" id="PIRSR001221-1"/>
    </source>
</evidence>
<evidence type="ECO:0000313" key="6">
    <source>
        <dbReference type="EMBL" id="TPX13713.1"/>
    </source>
</evidence>
<name>A0A507B1G6_9PEZI</name>
<gene>
    <name evidence="6" type="ORF">E0L32_005916</name>
</gene>
<sequence>MGDWQALAAAHRAKQNESIPAEWRLDKNLLAEISGEGTDDAGRLVRSQAVKKSRLLTEKELEITDNFTATQLLDKIARRELTSLEVATAFCKRAALAQQLTSCLTEIFFDEGIEHAKWLDKYLQEEGHVVGRLHGLPISLKDSFIVKGQHATVGYVEALRRPLLDDTSTLVDMLLDAGAIIYCKTNVPQTMMTADSENNLFGRTLNPHNTKLTAGGSTGGEGALLAFKGSPLGVGTDIAGSIRIPSLCCGIYGFKPTAERVPFSGNTRGPFPRLRIPGGVIPAAGPMGNSVEDLELFMRVITDMRPWKYDATVHDVPWRRQETAGGKVLTIGVLPEDETYRLQPPVRRALDSAVEALARAGHKIVHLPRDDSRSVALGAVLGFYCFGLGGPPLDNLEEEFKEPLIPSVKRGVHPFGSASFSIPQDLDFPQLLDRITGARSEYSDSWKRTWITHDLDVIIGPGAQHTAVPHDTYGNPVYTLVWNVLDYPAGIIPYEEVRKEHDPHHVKATAPFDPHYDPEELHGAPCALQIVTPRFRDEECLSAMRIIDEVLHRKQ</sequence>
<dbReference type="PANTHER" id="PTHR46072">
    <property type="entry name" value="AMIDASE-RELATED-RELATED"/>
    <property type="match status" value="1"/>
</dbReference>
<proteinExistence type="inferred from homology"/>
<reference evidence="6 7" key="1">
    <citation type="submission" date="2019-06" db="EMBL/GenBank/DDBJ databases">
        <title>Draft genome sequence of the filamentous fungus Phialemoniopsis curvata isolated from diesel fuel.</title>
        <authorList>
            <person name="Varaljay V.A."/>
            <person name="Lyon W.J."/>
            <person name="Crouch A.L."/>
            <person name="Drake C.E."/>
            <person name="Hollomon J.M."/>
            <person name="Nadeau L.J."/>
            <person name="Nunn H.S."/>
            <person name="Stevenson B.S."/>
            <person name="Bojanowski C.L."/>
            <person name="Crookes-Goodson W.J."/>
        </authorList>
    </citation>
    <scope>NUCLEOTIDE SEQUENCE [LARGE SCALE GENOMIC DNA]</scope>
    <source>
        <strain evidence="6 7">D216</strain>
    </source>
</reference>
<evidence type="ECO:0000256" key="2">
    <source>
        <dbReference type="ARBA" id="ARBA00022801"/>
    </source>
</evidence>
<feature type="binding site" evidence="4">
    <location>
        <begin position="238"/>
        <end position="241"/>
    </location>
    <ligand>
        <name>substrate</name>
    </ligand>
</feature>
<dbReference type="STRING" id="1093900.A0A507B1G6"/>
<dbReference type="RefSeq" id="XP_030995424.1">
    <property type="nucleotide sequence ID" value="XM_031140491.1"/>
</dbReference>
<comment type="caution">
    <text evidence="6">The sequence shown here is derived from an EMBL/GenBank/DDBJ whole genome shotgun (WGS) entry which is preliminary data.</text>
</comment>
<dbReference type="OrthoDB" id="6428749at2759"/>
<dbReference type="Pfam" id="PF01425">
    <property type="entry name" value="Amidase"/>
    <property type="match status" value="1"/>
</dbReference>
<organism evidence="6 7">
    <name type="scientific">Thyridium curvatum</name>
    <dbReference type="NCBI Taxonomy" id="1093900"/>
    <lineage>
        <taxon>Eukaryota</taxon>
        <taxon>Fungi</taxon>
        <taxon>Dikarya</taxon>
        <taxon>Ascomycota</taxon>
        <taxon>Pezizomycotina</taxon>
        <taxon>Sordariomycetes</taxon>
        <taxon>Sordariomycetidae</taxon>
        <taxon>Thyridiales</taxon>
        <taxon>Thyridiaceae</taxon>
        <taxon>Thyridium</taxon>
    </lineage>
</organism>
<feature type="active site" description="Charge relay system" evidence="3">
    <location>
        <position position="141"/>
    </location>
</feature>
<dbReference type="GeneID" id="41973363"/>
<accession>A0A507B1G6</accession>
<feature type="active site" description="Charge relay system" evidence="3">
    <location>
        <position position="217"/>
    </location>
</feature>
<dbReference type="GO" id="GO:0016787">
    <property type="term" value="F:hydrolase activity"/>
    <property type="evidence" value="ECO:0007669"/>
    <property type="project" value="UniProtKB-KW"/>
</dbReference>
<keyword evidence="2" id="KW-0378">Hydrolase</keyword>
<dbReference type="InterPro" id="IPR023631">
    <property type="entry name" value="Amidase_dom"/>
</dbReference>
<dbReference type="EMBL" id="SKBQ01000032">
    <property type="protein sequence ID" value="TPX13713.1"/>
    <property type="molecule type" value="Genomic_DNA"/>
</dbReference>
<dbReference type="InParanoid" id="A0A507B1G6"/>
<evidence type="ECO:0000256" key="4">
    <source>
        <dbReference type="PIRSR" id="PIRSR001221-2"/>
    </source>
</evidence>
<dbReference type="Proteomes" id="UP000319257">
    <property type="component" value="Unassembled WGS sequence"/>
</dbReference>
<feature type="binding site" evidence="4">
    <location>
        <position position="191"/>
    </location>
    <ligand>
        <name>substrate</name>
    </ligand>
</feature>
<feature type="active site" description="Acyl-ester intermediate" evidence="3">
    <location>
        <position position="241"/>
    </location>
</feature>
<feature type="domain" description="Amidase" evidence="5">
    <location>
        <begin position="85"/>
        <end position="541"/>
    </location>
</feature>
<dbReference type="AlphaFoldDB" id="A0A507B1G6"/>
<evidence type="ECO:0000313" key="7">
    <source>
        <dbReference type="Proteomes" id="UP000319257"/>
    </source>
</evidence>
<evidence type="ECO:0000259" key="5">
    <source>
        <dbReference type="Pfam" id="PF01425"/>
    </source>
</evidence>
<dbReference type="PANTHER" id="PTHR46072:SF3">
    <property type="entry name" value="AMIDASE"/>
    <property type="match status" value="1"/>
</dbReference>
<dbReference type="Gene3D" id="3.90.1300.10">
    <property type="entry name" value="Amidase signature (AS) domain"/>
    <property type="match status" value="1"/>
</dbReference>
<evidence type="ECO:0000256" key="1">
    <source>
        <dbReference type="ARBA" id="ARBA00009199"/>
    </source>
</evidence>
<dbReference type="SUPFAM" id="SSF75304">
    <property type="entry name" value="Amidase signature (AS) enzymes"/>
    <property type="match status" value="1"/>
</dbReference>
<protein>
    <recommendedName>
        <fullName evidence="5">Amidase domain-containing protein</fullName>
    </recommendedName>
</protein>
<dbReference type="PIRSF" id="PIRSF001221">
    <property type="entry name" value="Amidase_fungi"/>
    <property type="match status" value="1"/>
</dbReference>
<feature type="binding site" evidence="4">
    <location>
        <position position="217"/>
    </location>
    <ligand>
        <name>substrate</name>
    </ligand>
</feature>
<comment type="similarity">
    <text evidence="1">Belongs to the amidase family.</text>
</comment>
<dbReference type="InterPro" id="IPR036928">
    <property type="entry name" value="AS_sf"/>
</dbReference>